<gene>
    <name evidence="2" type="ORF">Acr_00g0011470</name>
</gene>
<dbReference type="AlphaFoldDB" id="A0A7J0DA36"/>
<name>A0A7J0DA36_9ERIC</name>
<evidence type="ECO:0000313" key="3">
    <source>
        <dbReference type="Proteomes" id="UP000585474"/>
    </source>
</evidence>
<accession>A0A7J0DA36</accession>
<protein>
    <submittedName>
        <fullName evidence="2">Uncharacterized protein</fullName>
    </submittedName>
</protein>
<feature type="region of interest" description="Disordered" evidence="1">
    <location>
        <begin position="24"/>
        <end position="72"/>
    </location>
</feature>
<evidence type="ECO:0000256" key="1">
    <source>
        <dbReference type="SAM" id="MobiDB-lite"/>
    </source>
</evidence>
<organism evidence="2 3">
    <name type="scientific">Actinidia rufa</name>
    <dbReference type="NCBI Taxonomy" id="165716"/>
    <lineage>
        <taxon>Eukaryota</taxon>
        <taxon>Viridiplantae</taxon>
        <taxon>Streptophyta</taxon>
        <taxon>Embryophyta</taxon>
        <taxon>Tracheophyta</taxon>
        <taxon>Spermatophyta</taxon>
        <taxon>Magnoliopsida</taxon>
        <taxon>eudicotyledons</taxon>
        <taxon>Gunneridae</taxon>
        <taxon>Pentapetalae</taxon>
        <taxon>asterids</taxon>
        <taxon>Ericales</taxon>
        <taxon>Actinidiaceae</taxon>
        <taxon>Actinidia</taxon>
    </lineage>
</organism>
<evidence type="ECO:0000313" key="2">
    <source>
        <dbReference type="EMBL" id="GFS30364.1"/>
    </source>
</evidence>
<feature type="compositionally biased region" description="Basic and acidic residues" evidence="1">
    <location>
        <begin position="45"/>
        <end position="55"/>
    </location>
</feature>
<sequence>MKVERNLEVHPPHTEETYAQLQWKNKETMYEEHPMHGEVPMQEEMEQHQEEHAKQLEQVLQNQERQEKSIDRLKDLYENPYEQQTAFNQQYTEKMASIKNQLEALWVNVIPHPPLPPPFVASSAPPRLPYRVLPY</sequence>
<dbReference type="Proteomes" id="UP000585474">
    <property type="component" value="Unassembled WGS sequence"/>
</dbReference>
<keyword evidence="3" id="KW-1185">Reference proteome</keyword>
<proteinExistence type="predicted"/>
<reference evidence="3" key="1">
    <citation type="submission" date="2019-07" db="EMBL/GenBank/DDBJ databases">
        <title>De Novo Assembly of kiwifruit Actinidia rufa.</title>
        <authorList>
            <person name="Sugita-Konishi S."/>
            <person name="Sato K."/>
            <person name="Mori E."/>
            <person name="Abe Y."/>
            <person name="Kisaki G."/>
            <person name="Hamano K."/>
            <person name="Suezawa K."/>
            <person name="Otani M."/>
            <person name="Fukuda T."/>
            <person name="Manabe T."/>
            <person name="Gomi K."/>
            <person name="Tabuchi M."/>
            <person name="Akimitsu K."/>
            <person name="Kataoka I."/>
        </authorList>
    </citation>
    <scope>NUCLEOTIDE SEQUENCE [LARGE SCALE GENOMIC DNA]</scope>
    <source>
        <strain evidence="3">cv. Fuchu</strain>
    </source>
</reference>
<dbReference type="EMBL" id="BJWL01000118">
    <property type="protein sequence ID" value="GFS30364.1"/>
    <property type="molecule type" value="Genomic_DNA"/>
</dbReference>
<feature type="compositionally biased region" description="Basic and acidic residues" evidence="1">
    <location>
        <begin position="24"/>
        <end position="36"/>
    </location>
</feature>
<comment type="caution">
    <text evidence="2">The sequence shown here is derived from an EMBL/GenBank/DDBJ whole genome shotgun (WGS) entry which is preliminary data.</text>
</comment>